<dbReference type="EMBL" id="BQNB010015688">
    <property type="protein sequence ID" value="GJT42946.1"/>
    <property type="molecule type" value="Genomic_DNA"/>
</dbReference>
<proteinExistence type="predicted"/>
<sequence length="85" mass="9935">MESYLLIQFSMDPSNKEKLCESVDINVTNTIFQGLPQDIYNLVNHNEHAKHIWDKVKLLIQGSELSLQERESKLYDDFDTFTSMP</sequence>
<accession>A0ABQ5DXK2</accession>
<organism evidence="1 2">
    <name type="scientific">Tanacetum coccineum</name>
    <dbReference type="NCBI Taxonomy" id="301880"/>
    <lineage>
        <taxon>Eukaryota</taxon>
        <taxon>Viridiplantae</taxon>
        <taxon>Streptophyta</taxon>
        <taxon>Embryophyta</taxon>
        <taxon>Tracheophyta</taxon>
        <taxon>Spermatophyta</taxon>
        <taxon>Magnoliopsida</taxon>
        <taxon>eudicotyledons</taxon>
        <taxon>Gunneridae</taxon>
        <taxon>Pentapetalae</taxon>
        <taxon>asterids</taxon>
        <taxon>campanulids</taxon>
        <taxon>Asterales</taxon>
        <taxon>Asteraceae</taxon>
        <taxon>Asteroideae</taxon>
        <taxon>Anthemideae</taxon>
        <taxon>Anthemidinae</taxon>
        <taxon>Tanacetum</taxon>
    </lineage>
</organism>
<evidence type="ECO:0000313" key="1">
    <source>
        <dbReference type="EMBL" id="GJT42946.1"/>
    </source>
</evidence>
<reference evidence="1" key="2">
    <citation type="submission" date="2022-01" db="EMBL/GenBank/DDBJ databases">
        <authorList>
            <person name="Yamashiro T."/>
            <person name="Shiraishi A."/>
            <person name="Satake H."/>
            <person name="Nakayama K."/>
        </authorList>
    </citation>
    <scope>NUCLEOTIDE SEQUENCE</scope>
</reference>
<dbReference type="Proteomes" id="UP001151760">
    <property type="component" value="Unassembled WGS sequence"/>
</dbReference>
<comment type="caution">
    <text evidence="1">The sequence shown here is derived from an EMBL/GenBank/DDBJ whole genome shotgun (WGS) entry which is preliminary data.</text>
</comment>
<name>A0ABQ5DXK2_9ASTR</name>
<evidence type="ECO:0000313" key="2">
    <source>
        <dbReference type="Proteomes" id="UP001151760"/>
    </source>
</evidence>
<protein>
    <recommendedName>
        <fullName evidence="3">Integrase, catalytic region, zinc finger, CCHC-type, peptidase aspartic, catalytic</fullName>
    </recommendedName>
</protein>
<gene>
    <name evidence="1" type="ORF">Tco_0951661</name>
</gene>
<reference evidence="1" key="1">
    <citation type="journal article" date="2022" name="Int. J. Mol. Sci.">
        <title>Draft Genome of Tanacetum Coccineum: Genomic Comparison of Closely Related Tanacetum-Family Plants.</title>
        <authorList>
            <person name="Yamashiro T."/>
            <person name="Shiraishi A."/>
            <person name="Nakayama K."/>
            <person name="Satake H."/>
        </authorList>
    </citation>
    <scope>NUCLEOTIDE SEQUENCE</scope>
</reference>
<evidence type="ECO:0008006" key="3">
    <source>
        <dbReference type="Google" id="ProtNLM"/>
    </source>
</evidence>
<keyword evidence="2" id="KW-1185">Reference proteome</keyword>